<feature type="coiled-coil region" evidence="1">
    <location>
        <begin position="248"/>
        <end position="288"/>
    </location>
</feature>
<feature type="region of interest" description="Disordered" evidence="2">
    <location>
        <begin position="349"/>
        <end position="369"/>
    </location>
</feature>
<accession>A0A2I0MRY8</accession>
<feature type="compositionally biased region" description="Basic and acidic residues" evidence="2">
    <location>
        <begin position="108"/>
        <end position="119"/>
    </location>
</feature>
<feature type="compositionally biased region" description="Basic and acidic residues" evidence="2">
    <location>
        <begin position="126"/>
        <end position="143"/>
    </location>
</feature>
<feature type="compositionally biased region" description="Polar residues" evidence="2">
    <location>
        <begin position="1"/>
        <end position="17"/>
    </location>
</feature>
<evidence type="ECO:0000256" key="2">
    <source>
        <dbReference type="SAM" id="MobiDB-lite"/>
    </source>
</evidence>
<comment type="caution">
    <text evidence="4">The sequence shown here is derived from an EMBL/GenBank/DDBJ whole genome shotgun (WGS) entry which is preliminary data.</text>
</comment>
<protein>
    <submittedName>
        <fullName evidence="4">Glutamate-rich 6B</fullName>
    </submittedName>
</protein>
<dbReference type="EMBL" id="AKCR02000003">
    <property type="protein sequence ID" value="PKK32443.1"/>
    <property type="molecule type" value="Genomic_DNA"/>
</dbReference>
<keyword evidence="1" id="KW-0175">Coiled coil</keyword>
<evidence type="ECO:0000313" key="4">
    <source>
        <dbReference type="EMBL" id="PKK32443.1"/>
    </source>
</evidence>
<dbReference type="AlphaFoldDB" id="A0A2I0MRY8"/>
<organism evidence="4 5">
    <name type="scientific">Columba livia</name>
    <name type="common">Rock dove</name>
    <dbReference type="NCBI Taxonomy" id="8932"/>
    <lineage>
        <taxon>Eukaryota</taxon>
        <taxon>Metazoa</taxon>
        <taxon>Chordata</taxon>
        <taxon>Craniata</taxon>
        <taxon>Vertebrata</taxon>
        <taxon>Euteleostomi</taxon>
        <taxon>Archelosauria</taxon>
        <taxon>Archosauria</taxon>
        <taxon>Dinosauria</taxon>
        <taxon>Saurischia</taxon>
        <taxon>Theropoda</taxon>
        <taxon>Coelurosauria</taxon>
        <taxon>Aves</taxon>
        <taxon>Neognathae</taxon>
        <taxon>Neoaves</taxon>
        <taxon>Columbimorphae</taxon>
        <taxon>Columbiformes</taxon>
        <taxon>Columbidae</taxon>
        <taxon>Columba</taxon>
    </lineage>
</organism>
<reference evidence="4 5" key="1">
    <citation type="journal article" date="2013" name="Science">
        <title>Genomic diversity and evolution of the head crest in the rock pigeon.</title>
        <authorList>
            <person name="Shapiro M.D."/>
            <person name="Kronenberg Z."/>
            <person name="Li C."/>
            <person name="Domyan E.T."/>
            <person name="Pan H."/>
            <person name="Campbell M."/>
            <person name="Tan H."/>
            <person name="Huff C.D."/>
            <person name="Hu H."/>
            <person name="Vickrey A.I."/>
            <person name="Nielsen S.C."/>
            <person name="Stringham S.A."/>
            <person name="Hu H."/>
            <person name="Willerslev E."/>
            <person name="Gilbert M.T."/>
            <person name="Yandell M."/>
            <person name="Zhang G."/>
            <person name="Wang J."/>
        </authorList>
    </citation>
    <scope>NUCLEOTIDE SEQUENCE [LARGE SCALE GENOMIC DNA]</scope>
    <source>
        <tissue evidence="4">Blood</tissue>
    </source>
</reference>
<feature type="domain" description="FAM194 C-terminal" evidence="3">
    <location>
        <begin position="391"/>
        <end position="589"/>
    </location>
</feature>
<feature type="compositionally biased region" description="Basic and acidic residues" evidence="2">
    <location>
        <begin position="69"/>
        <end position="79"/>
    </location>
</feature>
<evidence type="ECO:0000256" key="1">
    <source>
        <dbReference type="SAM" id="Coils"/>
    </source>
</evidence>
<dbReference type="PANTHER" id="PTHR23093:SF17">
    <property type="entry name" value="GLUTAMATE-RICH PROTEIN 6B"/>
    <property type="match status" value="1"/>
</dbReference>
<evidence type="ECO:0000259" key="3">
    <source>
        <dbReference type="Pfam" id="PF14977"/>
    </source>
</evidence>
<gene>
    <name evidence="4" type="primary">ERICH6B</name>
    <name evidence="4" type="ORF">A306_00003207</name>
</gene>
<dbReference type="PANTHER" id="PTHR23093">
    <property type="entry name" value="SIMILAR TO CHROMOSOME 3 OPEN READING FRAME 20"/>
    <property type="match status" value="1"/>
</dbReference>
<dbReference type="Pfam" id="PF14977">
    <property type="entry name" value="FAM194"/>
    <property type="match status" value="1"/>
</dbReference>
<evidence type="ECO:0000313" key="5">
    <source>
        <dbReference type="Proteomes" id="UP000053872"/>
    </source>
</evidence>
<name>A0A2I0MRY8_COLLI</name>
<proteinExistence type="predicted"/>
<feature type="region of interest" description="Disordered" evidence="2">
    <location>
        <begin position="69"/>
        <end position="194"/>
    </location>
</feature>
<keyword evidence="5" id="KW-1185">Reference proteome</keyword>
<sequence length="594" mass="68003">MSNARKLSESGSNQSQPKIFPLGTGPSDSGSALTVENVKRLEKKYKTSKESFNKQRIEDYIKQTDLARFSKETTRKKSTELVQDAEPEGASSSFPTKQSKNTKGFCRKTSEEISRKDKLITAMEMLSRDTEVNPEPGENKEEAAAEDGEENNQAGLCEQDTGEPVKLSQGSPRSESDEPLSTGEKHEDDETATDLCPDEETTCMEDSAKCTFCNAPEKPIPTLVDLKKQPHKNLFCCRRYKEEFETVIEELMKEDEVEKELMKEEEVEKELMNEVEKELTNEDQVEEELDIAPYADFSQAELRSNIKEKLLQHLNEGGFENHRQILRLYLKFVTGNSISFRLSKQEEGTVRPETAPFKKHRPTSASPEDHLELDSDFIVEHLKHCCSSEPTRRCYPDGQTFFLLFPDGSGQVYYPSGNVAILIMFSEEALFTYYILEDSKYPRIRAVFGSHGHGVCSYPDGHLCFTFVPRAALNPCTGICLDQMGTSQKHWRWHDFSHHTHSPPFQSITMKLNDHITIRILAQHQIDLSFANQSNCIRFNVGSWFKLKDPETSHLLKWPESEEELFLQSKKLQLRNLLSKIQRVLKYIWQPLSQ</sequence>
<dbReference type="InterPro" id="IPR029281">
    <property type="entry name" value="FAM194_C"/>
</dbReference>
<feature type="region of interest" description="Disordered" evidence="2">
    <location>
        <begin position="1"/>
        <end position="32"/>
    </location>
</feature>
<dbReference type="InParanoid" id="A0A2I0MRY8"/>
<feature type="compositionally biased region" description="Polar residues" evidence="2">
    <location>
        <begin position="90"/>
        <end position="102"/>
    </location>
</feature>
<dbReference type="Proteomes" id="UP000053872">
    <property type="component" value="Unassembled WGS sequence"/>
</dbReference>